<gene>
    <name evidence="2" type="ORF">B0J15DRAFT_503943</name>
</gene>
<accession>A0A9P9JVV3</accession>
<name>A0A9P9JVV3_FUSSL</name>
<dbReference type="AlphaFoldDB" id="A0A9P9JVV3"/>
<keyword evidence="3" id="KW-1185">Reference proteome</keyword>
<reference evidence="2" key="1">
    <citation type="journal article" date="2021" name="Nat. Commun.">
        <title>Genetic determinants of endophytism in the Arabidopsis root mycobiome.</title>
        <authorList>
            <person name="Mesny F."/>
            <person name="Miyauchi S."/>
            <person name="Thiergart T."/>
            <person name="Pickel B."/>
            <person name="Atanasova L."/>
            <person name="Karlsson M."/>
            <person name="Huettel B."/>
            <person name="Barry K.W."/>
            <person name="Haridas S."/>
            <person name="Chen C."/>
            <person name="Bauer D."/>
            <person name="Andreopoulos W."/>
            <person name="Pangilinan J."/>
            <person name="LaButti K."/>
            <person name="Riley R."/>
            <person name="Lipzen A."/>
            <person name="Clum A."/>
            <person name="Drula E."/>
            <person name="Henrissat B."/>
            <person name="Kohler A."/>
            <person name="Grigoriev I.V."/>
            <person name="Martin F.M."/>
            <person name="Hacquard S."/>
        </authorList>
    </citation>
    <scope>NUCLEOTIDE SEQUENCE</scope>
    <source>
        <strain evidence="2">FSSC 5 MPI-SDFR-AT-0091</strain>
    </source>
</reference>
<evidence type="ECO:0000256" key="1">
    <source>
        <dbReference type="SAM" id="SignalP"/>
    </source>
</evidence>
<evidence type="ECO:0000313" key="3">
    <source>
        <dbReference type="Proteomes" id="UP000736672"/>
    </source>
</evidence>
<proteinExistence type="predicted"/>
<feature type="chain" id="PRO_5040483400" evidence="1">
    <location>
        <begin position="22"/>
        <end position="112"/>
    </location>
</feature>
<organism evidence="2 3">
    <name type="scientific">Fusarium solani</name>
    <name type="common">Filamentous fungus</name>
    <dbReference type="NCBI Taxonomy" id="169388"/>
    <lineage>
        <taxon>Eukaryota</taxon>
        <taxon>Fungi</taxon>
        <taxon>Dikarya</taxon>
        <taxon>Ascomycota</taxon>
        <taxon>Pezizomycotina</taxon>
        <taxon>Sordariomycetes</taxon>
        <taxon>Hypocreomycetidae</taxon>
        <taxon>Hypocreales</taxon>
        <taxon>Nectriaceae</taxon>
        <taxon>Fusarium</taxon>
        <taxon>Fusarium solani species complex</taxon>
    </lineage>
</organism>
<keyword evidence="1" id="KW-0732">Signal</keyword>
<protein>
    <submittedName>
        <fullName evidence="2">Uncharacterized protein</fullName>
    </submittedName>
</protein>
<dbReference type="Proteomes" id="UP000736672">
    <property type="component" value="Unassembled WGS sequence"/>
</dbReference>
<comment type="caution">
    <text evidence="2">The sequence shown here is derived from an EMBL/GenBank/DDBJ whole genome shotgun (WGS) entry which is preliminary data.</text>
</comment>
<feature type="signal peptide" evidence="1">
    <location>
        <begin position="1"/>
        <end position="21"/>
    </location>
</feature>
<dbReference type="EMBL" id="JAGTJS010000024">
    <property type="protein sequence ID" value="KAH7235136.1"/>
    <property type="molecule type" value="Genomic_DNA"/>
</dbReference>
<sequence>MISSKLLTSALTFLAIGIAHAANCRPADSSSSATMTESTTALPTSDTSTLITITTTSSASSEASTTSVASTTTSIVPPDPNWCSTDADCQDRPICIRGAICSCINGLCAAYV</sequence>
<dbReference type="OrthoDB" id="5104014at2759"/>
<evidence type="ECO:0000313" key="2">
    <source>
        <dbReference type="EMBL" id="KAH7235136.1"/>
    </source>
</evidence>